<keyword evidence="2" id="KW-1003">Cell membrane</keyword>
<dbReference type="Proteomes" id="UP000254927">
    <property type="component" value="Unassembled WGS sequence"/>
</dbReference>
<organism evidence="7 8">
    <name type="scientific">Neisseria elongata</name>
    <dbReference type="NCBI Taxonomy" id="495"/>
    <lineage>
        <taxon>Bacteria</taxon>
        <taxon>Pseudomonadati</taxon>
        <taxon>Pseudomonadota</taxon>
        <taxon>Betaproteobacteria</taxon>
        <taxon>Neisseriales</taxon>
        <taxon>Neisseriaceae</taxon>
        <taxon>Neisseria</taxon>
    </lineage>
</organism>
<dbReference type="GO" id="GO:0005436">
    <property type="term" value="F:sodium:phosphate symporter activity"/>
    <property type="evidence" value="ECO:0007669"/>
    <property type="project" value="InterPro"/>
</dbReference>
<evidence type="ECO:0000256" key="5">
    <source>
        <dbReference type="ARBA" id="ARBA00023136"/>
    </source>
</evidence>
<reference evidence="7 8" key="1">
    <citation type="submission" date="2018-06" db="EMBL/GenBank/DDBJ databases">
        <authorList>
            <consortium name="Pathogen Informatics"/>
            <person name="Doyle S."/>
        </authorList>
    </citation>
    <scope>NUCLEOTIDE SEQUENCE [LARGE SCALE GENOMIC DNA]</scope>
    <source>
        <strain evidence="7 8">NCTC10660</strain>
    </source>
</reference>
<dbReference type="InterPro" id="IPR003841">
    <property type="entry name" value="Na/Pi_transpt"/>
</dbReference>
<proteinExistence type="predicted"/>
<dbReference type="AlphaFoldDB" id="A0A378TXP0"/>
<dbReference type="Pfam" id="PF02690">
    <property type="entry name" value="Na_Pi_cotrans"/>
    <property type="match status" value="1"/>
</dbReference>
<feature type="transmembrane region" description="Helical" evidence="6">
    <location>
        <begin position="191"/>
        <end position="211"/>
    </location>
</feature>
<dbReference type="GO" id="GO:0005886">
    <property type="term" value="C:plasma membrane"/>
    <property type="evidence" value="ECO:0007669"/>
    <property type="project" value="UniProtKB-SubCell"/>
</dbReference>
<evidence type="ECO:0000256" key="4">
    <source>
        <dbReference type="ARBA" id="ARBA00022989"/>
    </source>
</evidence>
<evidence type="ECO:0000313" key="8">
    <source>
        <dbReference type="Proteomes" id="UP000254927"/>
    </source>
</evidence>
<accession>A0A378TXP0</accession>
<feature type="transmembrane region" description="Helical" evidence="6">
    <location>
        <begin position="103"/>
        <end position="125"/>
    </location>
</feature>
<protein>
    <submittedName>
        <fullName evidence="7">Na/Pi-cotransporter II-related protein</fullName>
    </submittedName>
</protein>
<gene>
    <name evidence="7" type="ORF">NCTC10660_00628</name>
</gene>
<dbReference type="PANTHER" id="PTHR10010">
    <property type="entry name" value="SOLUTE CARRIER FAMILY 34 SODIUM PHOSPHATE , MEMBER 2-RELATED"/>
    <property type="match status" value="1"/>
</dbReference>
<dbReference type="NCBIfam" id="NF037997">
    <property type="entry name" value="Na_Pi_symport"/>
    <property type="match status" value="1"/>
</dbReference>
<evidence type="ECO:0000256" key="3">
    <source>
        <dbReference type="ARBA" id="ARBA00022692"/>
    </source>
</evidence>
<dbReference type="EMBL" id="UGQW01000002">
    <property type="protein sequence ID" value="STZ67154.1"/>
    <property type="molecule type" value="Genomic_DNA"/>
</dbReference>
<evidence type="ECO:0000256" key="1">
    <source>
        <dbReference type="ARBA" id="ARBA00004651"/>
    </source>
</evidence>
<dbReference type="GO" id="GO:0044341">
    <property type="term" value="P:sodium-dependent phosphate transport"/>
    <property type="evidence" value="ECO:0007669"/>
    <property type="project" value="InterPro"/>
</dbReference>
<comment type="subcellular location">
    <subcellularLocation>
        <location evidence="1">Cell membrane</location>
        <topology evidence="1">Multi-pass membrane protein</topology>
    </subcellularLocation>
</comment>
<evidence type="ECO:0000313" key="7">
    <source>
        <dbReference type="EMBL" id="STZ67154.1"/>
    </source>
</evidence>
<keyword evidence="3 6" id="KW-0812">Transmembrane</keyword>
<evidence type="ECO:0000256" key="6">
    <source>
        <dbReference type="SAM" id="Phobius"/>
    </source>
</evidence>
<feature type="transmembrane region" description="Helical" evidence="6">
    <location>
        <begin position="131"/>
        <end position="149"/>
    </location>
</feature>
<keyword evidence="4 6" id="KW-1133">Transmembrane helix</keyword>
<sequence length="212" mass="22430">MVKLIRKYFLLAALLLALVASFIYSPSWLRLCYGLALFLFGMQNIEDGLREAAGGRLERWMRKSTATPAKGALFGMGATFILQSSTLVSLLTIAFLSTGMIQLAGGIAILLGTNLGATSGIWLLALAGQSLSLSPAALPMLVFGILMSFFSDRSRAFGRVLVGIALIFLGVDEIKAGFQAFGADIDFSGTQIGGMAEVLIFFVVGLSNAGCK</sequence>
<feature type="transmembrane region" description="Helical" evidence="6">
    <location>
        <begin position="72"/>
        <end position="96"/>
    </location>
</feature>
<keyword evidence="5 6" id="KW-0472">Membrane</keyword>
<evidence type="ECO:0000256" key="2">
    <source>
        <dbReference type="ARBA" id="ARBA00022475"/>
    </source>
</evidence>
<name>A0A378TXP0_NEIEL</name>
<feature type="transmembrane region" description="Helical" evidence="6">
    <location>
        <begin position="156"/>
        <end position="171"/>
    </location>
</feature>
<dbReference type="PANTHER" id="PTHR10010:SF46">
    <property type="entry name" value="SODIUM-DEPENDENT PHOSPHATE TRANSPORT PROTEIN 2B"/>
    <property type="match status" value="1"/>
</dbReference>